<name>A0AAW6QEW9_9PAST</name>
<dbReference type="SUPFAM" id="SSF53474">
    <property type="entry name" value="alpha/beta-Hydrolases"/>
    <property type="match status" value="1"/>
</dbReference>
<evidence type="ECO:0000313" key="1">
    <source>
        <dbReference type="EMBL" id="MDG2950735.1"/>
    </source>
</evidence>
<dbReference type="AlphaFoldDB" id="A0AAW6QEW9"/>
<dbReference type="RefSeq" id="WP_317477680.1">
    <property type="nucleotide sequence ID" value="NZ_JARQTW010000015.1"/>
</dbReference>
<protein>
    <submittedName>
        <fullName evidence="1">Alpha/beta hydrolase</fullName>
    </submittedName>
</protein>
<dbReference type="EMBL" id="JARQTW010000015">
    <property type="protein sequence ID" value="MDG2950735.1"/>
    <property type="molecule type" value="Genomic_DNA"/>
</dbReference>
<sequence>QHGNEDKRRLQEKDEQAMLNDCDGYVLIKANEKTTKDPRLQLSSPLKVFVSVNEPKVQAVYLPPPILLNLRFRQTKAGLLSELQIGQLIQDNKAATLFIHGYNVPLGNMGRFVEAEALGERPLPSNLPRGEEIQRPYLYYTDEIVARTAQHIVAQKLFFGEDTGDNPPVKQAYKEADSRLNGTKALSWFPHVEYYLNLAASGKQNAEASFTAEDWEKYSRIIGVTWSGSVSPSLVFFRAEMYANEAGRELAKVLIQLIEAEIRINIITHSLGARVALSALNILGDFDGKYNEKIDNLIMWEAAVADNALTNVYTRDKNPVAMELFPFAHKVVKRIRALYSEEDGVLGADSYLDFDDGFSDLGRGAYPKKYSSLGNNTNAFIDYYPIKLKGPNVIRELYGIVSNVKLECKVHQVYSGRRRCSEIPNIPFRNQIKADIRAALEEEAERTANSLDEPLIYLKPWSHYRRFKKGEAYFEHIIDVLMGALFDDWRIYDTEVRPALGHQGNRLTAPEPKQNSKELQEAQKIYPADAFIGKLKNEGKLWFWDQSKYFTTHSAMRDFEFKIFDKNGFFADIYKESYKTQIMDRWIKENSKFGRY</sequence>
<comment type="caution">
    <text evidence="1">The sequence shown here is derived from an EMBL/GenBank/DDBJ whole genome shotgun (WGS) entry which is preliminary data.</text>
</comment>
<dbReference type="GO" id="GO:0016787">
    <property type="term" value="F:hydrolase activity"/>
    <property type="evidence" value="ECO:0007669"/>
    <property type="project" value="UniProtKB-KW"/>
</dbReference>
<proteinExistence type="predicted"/>
<accession>A0AAW6QEW9</accession>
<organism evidence="1 2">
    <name type="scientific">Exercitatus varius</name>
    <dbReference type="NCBI Taxonomy" id="67857"/>
    <lineage>
        <taxon>Bacteria</taxon>
        <taxon>Pseudomonadati</taxon>
        <taxon>Pseudomonadota</taxon>
        <taxon>Gammaproteobacteria</taxon>
        <taxon>Pasteurellales</taxon>
        <taxon>Pasteurellaceae</taxon>
        <taxon>Exercitatus</taxon>
    </lineage>
</organism>
<dbReference type="InterPro" id="IPR029058">
    <property type="entry name" value="AB_hydrolase_fold"/>
</dbReference>
<gene>
    <name evidence="1" type="ORF">P7M15_09455</name>
</gene>
<feature type="non-terminal residue" evidence="1">
    <location>
        <position position="1"/>
    </location>
</feature>
<dbReference type="Pfam" id="PF05990">
    <property type="entry name" value="DUF900"/>
    <property type="match status" value="1"/>
</dbReference>
<dbReference type="Proteomes" id="UP001214976">
    <property type="component" value="Unassembled WGS sequence"/>
</dbReference>
<dbReference type="InterPro" id="IPR010297">
    <property type="entry name" value="DUF900_hydrolase"/>
</dbReference>
<keyword evidence="1" id="KW-0378">Hydrolase</keyword>
<evidence type="ECO:0000313" key="2">
    <source>
        <dbReference type="Proteomes" id="UP001214976"/>
    </source>
</evidence>
<reference evidence="1" key="1">
    <citation type="submission" date="2023-03" db="EMBL/GenBank/DDBJ databases">
        <title>Classification of Bisgaard taxon 6 and taxon 10 as Exercitatus varius gen. nov., spec. nov.</title>
        <authorList>
            <person name="Christensen H."/>
        </authorList>
    </citation>
    <scope>NUCLEOTIDE SEQUENCE</scope>
    <source>
        <strain evidence="1">86116</strain>
    </source>
</reference>